<dbReference type="EMBL" id="QOIP01000009">
    <property type="protein sequence ID" value="RLU18505.1"/>
    <property type="molecule type" value="Genomic_DNA"/>
</dbReference>
<evidence type="ECO:0000313" key="2">
    <source>
        <dbReference type="EMBL" id="RLU18505.1"/>
    </source>
</evidence>
<accession>A0A3L8DDG0</accession>
<feature type="compositionally biased region" description="Basic and acidic residues" evidence="1">
    <location>
        <begin position="1"/>
        <end position="10"/>
    </location>
</feature>
<dbReference type="Proteomes" id="UP000279307">
    <property type="component" value="Chromosome 9"/>
</dbReference>
<dbReference type="AlphaFoldDB" id="A0A3L8DDG0"/>
<sequence length="272" mass="30330">MLDTGEHRLGGDPSQQQPHQLHHPQHQQPHPLQHHPQSVASECNPRFLVPNAPSVENVHPNRTRHKLSRSQVSSNEYFSVSFEMGDDAAATFEREEFLPATRGTYLAEVLGAACERRGVDLSHVEVLDSSSSTSLPLLTTETFNLGGRHLRITIKDEKSNSRTPCQRGNQNVSLRKTSGARVWSILFRHCNYVPSVLGNHCLCQAPRYCPSNNYARAFQVDSRNATQLRLVCAGCVPDESTWSAMSSLALASIQRSSTQTQTELTSINRDKY</sequence>
<feature type="region of interest" description="Disordered" evidence="1">
    <location>
        <begin position="1"/>
        <end position="70"/>
    </location>
</feature>
<gene>
    <name evidence="2" type="ORF">DMN91_008862</name>
</gene>
<dbReference type="OrthoDB" id="5585231at2759"/>
<proteinExistence type="predicted"/>
<comment type="caution">
    <text evidence="2">The sequence shown here is derived from an EMBL/GenBank/DDBJ whole genome shotgun (WGS) entry which is preliminary data.</text>
</comment>
<reference evidence="2" key="1">
    <citation type="journal article" date="2018" name="Genome Res.">
        <title>The genomic architecture and molecular evolution of ant odorant receptors.</title>
        <authorList>
            <person name="McKenzie S.K."/>
            <person name="Kronauer D.J.C."/>
        </authorList>
    </citation>
    <scope>NUCLEOTIDE SEQUENCE [LARGE SCALE GENOMIC DNA]</scope>
    <source>
        <strain evidence="2">Clonal line C1</strain>
    </source>
</reference>
<reference evidence="2" key="2">
    <citation type="submission" date="2018-07" db="EMBL/GenBank/DDBJ databases">
        <authorList>
            <person name="Mckenzie S.K."/>
            <person name="Kronauer D.J.C."/>
        </authorList>
    </citation>
    <scope>NUCLEOTIDE SEQUENCE</scope>
    <source>
        <strain evidence="2">Clonal line C1</strain>
    </source>
</reference>
<organism evidence="2">
    <name type="scientific">Ooceraea biroi</name>
    <name type="common">Clonal raider ant</name>
    <name type="synonym">Cerapachys biroi</name>
    <dbReference type="NCBI Taxonomy" id="2015173"/>
    <lineage>
        <taxon>Eukaryota</taxon>
        <taxon>Metazoa</taxon>
        <taxon>Ecdysozoa</taxon>
        <taxon>Arthropoda</taxon>
        <taxon>Hexapoda</taxon>
        <taxon>Insecta</taxon>
        <taxon>Pterygota</taxon>
        <taxon>Neoptera</taxon>
        <taxon>Endopterygota</taxon>
        <taxon>Hymenoptera</taxon>
        <taxon>Apocrita</taxon>
        <taxon>Aculeata</taxon>
        <taxon>Formicoidea</taxon>
        <taxon>Formicidae</taxon>
        <taxon>Dorylinae</taxon>
        <taxon>Ooceraea</taxon>
    </lineage>
</organism>
<name>A0A3L8DDG0_OOCBI</name>
<evidence type="ECO:0000256" key="1">
    <source>
        <dbReference type="SAM" id="MobiDB-lite"/>
    </source>
</evidence>
<feature type="compositionally biased region" description="Low complexity" evidence="1">
    <location>
        <begin position="26"/>
        <end position="37"/>
    </location>
</feature>
<protein>
    <submittedName>
        <fullName evidence="2">Uncharacterized protein</fullName>
    </submittedName>
</protein>